<keyword evidence="2" id="KW-1185">Reference proteome</keyword>
<proteinExistence type="predicted"/>
<evidence type="ECO:0000313" key="2">
    <source>
        <dbReference type="Proteomes" id="UP000663879"/>
    </source>
</evidence>
<dbReference type="AlphaFoldDB" id="A0A813T7J9"/>
<sequence>MSERTNESFSCTTSPKSITVNSPNDYFFNGKCKVSDRECNLDESIIVSDATIYHECPFYKIAQETFTVQQNNDVMITNNNLAFQAIDSKEMCGLKVLSTLERVYVSIKVNNLITNNRDNTANIDEMKELLMAESDYKSVKDIEDKNELLLRECLDFKHILNLFSRLENRYLTHYLNDGSKIILYTTMGAVFL</sequence>
<dbReference type="Proteomes" id="UP000663879">
    <property type="component" value="Unassembled WGS sequence"/>
</dbReference>
<reference evidence="1" key="1">
    <citation type="submission" date="2021-02" db="EMBL/GenBank/DDBJ databases">
        <authorList>
            <person name="Nowell W R."/>
        </authorList>
    </citation>
    <scope>NUCLEOTIDE SEQUENCE</scope>
    <source>
        <strain evidence="1">Ploen Becks lab</strain>
    </source>
</reference>
<name>A0A813T7J9_9BILA</name>
<accession>A0A813T7J9</accession>
<gene>
    <name evidence="1" type="ORF">OXX778_LOCUS6673</name>
</gene>
<dbReference type="EMBL" id="CAJNOC010000805">
    <property type="protein sequence ID" value="CAF0805092.1"/>
    <property type="molecule type" value="Genomic_DNA"/>
</dbReference>
<protein>
    <submittedName>
        <fullName evidence="1">Uncharacterized protein</fullName>
    </submittedName>
</protein>
<dbReference type="OrthoDB" id="10172201at2759"/>
<organism evidence="1 2">
    <name type="scientific">Brachionus calyciflorus</name>
    <dbReference type="NCBI Taxonomy" id="104777"/>
    <lineage>
        <taxon>Eukaryota</taxon>
        <taxon>Metazoa</taxon>
        <taxon>Spiralia</taxon>
        <taxon>Gnathifera</taxon>
        <taxon>Rotifera</taxon>
        <taxon>Eurotatoria</taxon>
        <taxon>Monogononta</taxon>
        <taxon>Pseudotrocha</taxon>
        <taxon>Ploima</taxon>
        <taxon>Brachionidae</taxon>
        <taxon>Brachionus</taxon>
    </lineage>
</organism>
<evidence type="ECO:0000313" key="1">
    <source>
        <dbReference type="EMBL" id="CAF0805092.1"/>
    </source>
</evidence>
<comment type="caution">
    <text evidence="1">The sequence shown here is derived from an EMBL/GenBank/DDBJ whole genome shotgun (WGS) entry which is preliminary data.</text>
</comment>